<dbReference type="EMBL" id="MHLO01000035">
    <property type="protein sequence ID" value="OGZ11321.1"/>
    <property type="molecule type" value="Genomic_DNA"/>
</dbReference>
<accession>A0A1G2DEE8</accession>
<feature type="transmembrane region" description="Helical" evidence="1">
    <location>
        <begin position="35"/>
        <end position="54"/>
    </location>
</feature>
<keyword evidence="1" id="KW-1133">Transmembrane helix</keyword>
<keyword evidence="1" id="KW-0472">Membrane</keyword>
<reference evidence="2 3" key="1">
    <citation type="journal article" date="2016" name="Nat. Commun.">
        <title>Thousands of microbial genomes shed light on interconnected biogeochemical processes in an aquifer system.</title>
        <authorList>
            <person name="Anantharaman K."/>
            <person name="Brown C.T."/>
            <person name="Hug L.A."/>
            <person name="Sharon I."/>
            <person name="Castelle C.J."/>
            <person name="Probst A.J."/>
            <person name="Thomas B.C."/>
            <person name="Singh A."/>
            <person name="Wilkins M.J."/>
            <person name="Karaoz U."/>
            <person name="Brodie E.L."/>
            <person name="Williams K.H."/>
            <person name="Hubbard S.S."/>
            <person name="Banfield J.F."/>
        </authorList>
    </citation>
    <scope>NUCLEOTIDE SEQUENCE [LARGE SCALE GENOMIC DNA]</scope>
</reference>
<protein>
    <submittedName>
        <fullName evidence="2">Uncharacterized protein</fullName>
    </submittedName>
</protein>
<feature type="transmembrane region" description="Helical" evidence="1">
    <location>
        <begin position="7"/>
        <end position="29"/>
    </location>
</feature>
<dbReference type="STRING" id="1798664.A3C93_05270"/>
<sequence length="74" mass="7879">MKLKFWFSVFGGALAGGLLFLVLVALGFFAWMLSLLFKFLVIGAIVALFGAIVVKTVSALSTKDDGGDCCTKKD</sequence>
<keyword evidence="1" id="KW-0812">Transmembrane</keyword>
<dbReference type="AlphaFoldDB" id="A0A1G2DEE8"/>
<organism evidence="2 3">
    <name type="scientific">Candidatus Lloydbacteria bacterium RIFCSPHIGHO2_02_FULL_54_17</name>
    <dbReference type="NCBI Taxonomy" id="1798664"/>
    <lineage>
        <taxon>Bacteria</taxon>
        <taxon>Candidatus Lloydiibacteriota</taxon>
    </lineage>
</organism>
<gene>
    <name evidence="2" type="ORF">A3C93_05270</name>
</gene>
<evidence type="ECO:0000256" key="1">
    <source>
        <dbReference type="SAM" id="Phobius"/>
    </source>
</evidence>
<evidence type="ECO:0000313" key="2">
    <source>
        <dbReference type="EMBL" id="OGZ11321.1"/>
    </source>
</evidence>
<evidence type="ECO:0000313" key="3">
    <source>
        <dbReference type="Proteomes" id="UP000178636"/>
    </source>
</evidence>
<comment type="caution">
    <text evidence="2">The sequence shown here is derived from an EMBL/GenBank/DDBJ whole genome shotgun (WGS) entry which is preliminary data.</text>
</comment>
<proteinExistence type="predicted"/>
<dbReference type="Proteomes" id="UP000178636">
    <property type="component" value="Unassembled WGS sequence"/>
</dbReference>
<name>A0A1G2DEE8_9BACT</name>